<organism evidence="2 3">
    <name type="scientific">Mycobacterium phage 32HC</name>
    <dbReference type="NCBI Taxonomy" id="1445729"/>
    <lineage>
        <taxon>Viruses</taxon>
        <taxon>Duplodnaviria</taxon>
        <taxon>Heunggongvirae</taxon>
        <taxon>Uroviricota</taxon>
        <taxon>Caudoviricetes</taxon>
        <taxon>Trigintaduovirus</taxon>
        <taxon>Trigintaduovirus 32HC</taxon>
    </lineage>
</organism>
<dbReference type="EMBL" id="KJ028219">
    <property type="protein sequence ID" value="AHJ86336.1"/>
    <property type="molecule type" value="Genomic_DNA"/>
</dbReference>
<dbReference type="RefSeq" id="YP_009009529.1">
    <property type="nucleotide sequence ID" value="NC_023602.1"/>
</dbReference>
<proteinExistence type="predicted"/>
<feature type="region of interest" description="Disordered" evidence="1">
    <location>
        <begin position="1"/>
        <end position="21"/>
    </location>
</feature>
<dbReference type="KEGG" id="vg:18506021"/>
<sequence>MGVDTTTAADHPSTNELDKIDDGVDTGGAYIGFRATNIKLETPPAIGDSGRLVVQYECVGDGRRKAADGELRDTRSLKVIAVWPAGEKPPASAVEQPAMFDSGGAVTSDAAGDDEDGEIPDDDDADDSSAVDAPQFSDGDTED</sequence>
<name>W8EG69_9CAUD</name>
<feature type="compositionally biased region" description="Polar residues" evidence="1">
    <location>
        <begin position="1"/>
        <end position="15"/>
    </location>
</feature>
<feature type="region of interest" description="Disordered" evidence="1">
    <location>
        <begin position="85"/>
        <end position="143"/>
    </location>
</feature>
<evidence type="ECO:0000256" key="1">
    <source>
        <dbReference type="SAM" id="MobiDB-lite"/>
    </source>
</evidence>
<reference evidence="2 3" key="1">
    <citation type="journal article" date="2014" name="Genome Announc.">
        <title>Complete genome sequences of nine mycobacteriophages.</title>
        <authorList>
            <person name="Franceschelli J.J."/>
            <person name="Suarez C.A."/>
            <person name="Teran L."/>
            <person name="Raya R.R."/>
            <person name="Morbidoni H.R."/>
        </authorList>
    </citation>
    <scope>NUCLEOTIDE SEQUENCE [LARGE SCALE GENOMIC DNA]</scope>
</reference>
<evidence type="ECO:0000313" key="2">
    <source>
        <dbReference type="EMBL" id="AHJ86336.1"/>
    </source>
</evidence>
<accession>W8EG69</accession>
<dbReference type="Proteomes" id="UP000201080">
    <property type="component" value="Segment"/>
</dbReference>
<keyword evidence="3" id="KW-1185">Reference proteome</keyword>
<evidence type="ECO:0000313" key="3">
    <source>
        <dbReference type="Proteomes" id="UP000201080"/>
    </source>
</evidence>
<protein>
    <submittedName>
        <fullName evidence="2">Uncharacterized protein</fullName>
    </submittedName>
</protein>
<feature type="compositionally biased region" description="Acidic residues" evidence="1">
    <location>
        <begin position="111"/>
        <end position="129"/>
    </location>
</feature>
<gene>
    <name evidence="2" type="ORF">32HC_58</name>
</gene>